<dbReference type="Proteomes" id="UP000015103">
    <property type="component" value="Unassembled WGS sequence"/>
</dbReference>
<dbReference type="Gene3D" id="3.40.50.300">
    <property type="entry name" value="P-loop containing nucleotide triphosphate hydrolases"/>
    <property type="match status" value="1"/>
</dbReference>
<evidence type="ECO:0000313" key="8">
    <source>
        <dbReference type="EnsemblMetazoa" id="RPRC005213-PA"/>
    </source>
</evidence>
<evidence type="ECO:0000256" key="2">
    <source>
        <dbReference type="ARBA" id="ARBA00006168"/>
    </source>
</evidence>
<dbReference type="GO" id="GO:0005524">
    <property type="term" value="F:ATP binding"/>
    <property type="evidence" value="ECO:0007669"/>
    <property type="project" value="UniProtKB-KW"/>
</dbReference>
<dbReference type="EMBL" id="ACPB03009072">
    <property type="status" value="NOT_ANNOTATED_CDS"/>
    <property type="molecule type" value="Genomic_DNA"/>
</dbReference>
<dbReference type="GO" id="GO:0000077">
    <property type="term" value="P:DNA damage checkpoint signaling"/>
    <property type="evidence" value="ECO:0007669"/>
    <property type="project" value="TreeGrafter"/>
</dbReference>
<dbReference type="InParanoid" id="T1HMD9"/>
<keyword evidence="5" id="KW-0067">ATP-binding</keyword>
<evidence type="ECO:0000256" key="5">
    <source>
        <dbReference type="ARBA" id="ARBA00022840"/>
    </source>
</evidence>
<dbReference type="eggNOG" id="KOG1970">
    <property type="taxonomic scope" value="Eukaryota"/>
</dbReference>
<keyword evidence="3" id="KW-0547">Nucleotide-binding</keyword>
<sequence length="344" mass="39495">MNWVQPKFTNFIVPPTKKPKTDDRQVKKPKKIDKIVEEIAWLNKWKPSKKVDLVVNKKKIEEVERWLEGTKSKKGGSSYLLLYGPPGCGKLTTLKVLCSEYGISLSEWLPQIQLSSFNPDTISDIPYQSELSVFNDFVTRATRYSNVLNRNSCRIVVVKDIPNQFFKDNSLFHNFLEKFMNVNDVKLVFIVTDFKITRDLFSEDIKCKYNVKTVQFNPVTQRNTLTVLQKISKGTFSSIHEIATASNYLTETDLLLKPIENSFSSVAVSVASHALMSYNSKPIKKFQHFNRPTRINDRLAEFKSLSKDSVSLIDIISYGRLVPTFATSHKELFYKVKSFGESSF</sequence>
<keyword evidence="4" id="KW-0227">DNA damage</keyword>
<dbReference type="SUPFAM" id="SSF52540">
    <property type="entry name" value="P-loop containing nucleoside triphosphate hydrolases"/>
    <property type="match status" value="1"/>
</dbReference>
<dbReference type="GO" id="GO:0033314">
    <property type="term" value="P:mitotic DNA replication checkpoint signaling"/>
    <property type="evidence" value="ECO:0007669"/>
    <property type="project" value="TreeGrafter"/>
</dbReference>
<dbReference type="InterPro" id="IPR027417">
    <property type="entry name" value="P-loop_NTPase"/>
</dbReference>
<evidence type="ECO:0000256" key="3">
    <source>
        <dbReference type="ARBA" id="ARBA00022741"/>
    </source>
</evidence>
<reference evidence="8" key="1">
    <citation type="submission" date="2015-05" db="UniProtKB">
        <authorList>
            <consortium name="EnsemblMetazoa"/>
        </authorList>
    </citation>
    <scope>IDENTIFICATION</scope>
</reference>
<keyword evidence="6" id="KW-0539">Nucleus</keyword>
<evidence type="ECO:0000256" key="1">
    <source>
        <dbReference type="ARBA" id="ARBA00004123"/>
    </source>
</evidence>
<proteinExistence type="inferred from homology"/>
<name>T1HMD9_RHOPR</name>
<dbReference type="VEuPathDB" id="VectorBase:RPRC005213"/>
<dbReference type="GO" id="GO:0003682">
    <property type="term" value="F:chromatin binding"/>
    <property type="evidence" value="ECO:0007669"/>
    <property type="project" value="TreeGrafter"/>
</dbReference>
<evidence type="ECO:0000256" key="7">
    <source>
        <dbReference type="ARBA" id="ARBA00023306"/>
    </source>
</evidence>
<dbReference type="AlphaFoldDB" id="T1HMD9"/>
<dbReference type="HOGENOM" id="CLU_807311_0_0_1"/>
<dbReference type="PANTHER" id="PTHR12172">
    <property type="entry name" value="CELL CYCLE CHECKPOINT PROTEIN RAD17"/>
    <property type="match status" value="1"/>
</dbReference>
<dbReference type="STRING" id="13249.T1HMD9"/>
<dbReference type="InterPro" id="IPR004582">
    <property type="entry name" value="Checkpoint_prot_Rad17_Rad24"/>
</dbReference>
<organism evidence="8 9">
    <name type="scientific">Rhodnius prolixus</name>
    <name type="common">Triatomid bug</name>
    <dbReference type="NCBI Taxonomy" id="13249"/>
    <lineage>
        <taxon>Eukaryota</taxon>
        <taxon>Metazoa</taxon>
        <taxon>Ecdysozoa</taxon>
        <taxon>Arthropoda</taxon>
        <taxon>Hexapoda</taxon>
        <taxon>Insecta</taxon>
        <taxon>Pterygota</taxon>
        <taxon>Neoptera</taxon>
        <taxon>Paraneoptera</taxon>
        <taxon>Hemiptera</taxon>
        <taxon>Heteroptera</taxon>
        <taxon>Panheteroptera</taxon>
        <taxon>Cimicomorpha</taxon>
        <taxon>Reduviidae</taxon>
        <taxon>Triatominae</taxon>
        <taxon>Rhodnius</taxon>
    </lineage>
</organism>
<protein>
    <recommendedName>
        <fullName evidence="10">AAA+ ATPase domain-containing protein</fullName>
    </recommendedName>
</protein>
<dbReference type="Pfam" id="PF03215">
    <property type="entry name" value="Rad17"/>
    <property type="match status" value="1"/>
</dbReference>
<keyword evidence="9" id="KW-1185">Reference proteome</keyword>
<evidence type="ECO:0000313" key="9">
    <source>
        <dbReference type="Proteomes" id="UP000015103"/>
    </source>
</evidence>
<keyword evidence="7" id="KW-0131">Cell cycle</keyword>
<dbReference type="GO" id="GO:0006281">
    <property type="term" value="P:DNA repair"/>
    <property type="evidence" value="ECO:0007669"/>
    <property type="project" value="InterPro"/>
</dbReference>
<dbReference type="FunCoup" id="T1HMD9">
    <property type="interactions" value="881"/>
</dbReference>
<accession>T1HMD9</accession>
<evidence type="ECO:0000256" key="4">
    <source>
        <dbReference type="ARBA" id="ARBA00022763"/>
    </source>
</evidence>
<dbReference type="EnsemblMetazoa" id="RPRC005213-RA">
    <property type="protein sequence ID" value="RPRC005213-PA"/>
    <property type="gene ID" value="RPRC005213"/>
</dbReference>
<evidence type="ECO:0008006" key="10">
    <source>
        <dbReference type="Google" id="ProtNLM"/>
    </source>
</evidence>
<evidence type="ECO:0000256" key="6">
    <source>
        <dbReference type="ARBA" id="ARBA00023242"/>
    </source>
</evidence>
<dbReference type="GO" id="GO:0003689">
    <property type="term" value="F:DNA clamp loader activity"/>
    <property type="evidence" value="ECO:0007669"/>
    <property type="project" value="TreeGrafter"/>
</dbReference>
<comment type="similarity">
    <text evidence="2">Belongs to the rad17/RAD24 family.</text>
</comment>
<comment type="subcellular location">
    <subcellularLocation>
        <location evidence="1">Nucleus</location>
    </subcellularLocation>
</comment>
<dbReference type="PANTHER" id="PTHR12172:SF0">
    <property type="entry name" value="CELL CYCLE CHECKPOINT PROTEIN RAD17"/>
    <property type="match status" value="1"/>
</dbReference>
<dbReference type="GO" id="GO:0005634">
    <property type="term" value="C:nucleus"/>
    <property type="evidence" value="ECO:0007669"/>
    <property type="project" value="UniProtKB-SubCell"/>
</dbReference>